<dbReference type="Proteomes" id="UP001164539">
    <property type="component" value="Chromosome 10"/>
</dbReference>
<evidence type="ECO:0000313" key="1">
    <source>
        <dbReference type="EMBL" id="KAJ4708294.1"/>
    </source>
</evidence>
<proteinExistence type="predicted"/>
<evidence type="ECO:0000313" key="2">
    <source>
        <dbReference type="Proteomes" id="UP001164539"/>
    </source>
</evidence>
<accession>A0ACC1XA93</accession>
<protein>
    <submittedName>
        <fullName evidence="1">Uncharacterized protein</fullName>
    </submittedName>
</protein>
<reference evidence="1 2" key="1">
    <citation type="journal article" date="2023" name="Science">
        <title>Complex scaffold remodeling in plant triterpene biosynthesis.</title>
        <authorList>
            <person name="De La Pena R."/>
            <person name="Hodgson H."/>
            <person name="Liu J.C."/>
            <person name="Stephenson M.J."/>
            <person name="Martin A.C."/>
            <person name="Owen C."/>
            <person name="Harkess A."/>
            <person name="Leebens-Mack J."/>
            <person name="Jimenez L.E."/>
            <person name="Osbourn A."/>
            <person name="Sattely E.S."/>
        </authorList>
    </citation>
    <scope>NUCLEOTIDE SEQUENCE [LARGE SCALE GENOMIC DNA]</scope>
    <source>
        <strain evidence="2">cv. JPN11</strain>
        <tissue evidence="1">Leaf</tissue>
    </source>
</reference>
<comment type="caution">
    <text evidence="1">The sequence shown here is derived from an EMBL/GenBank/DDBJ whole genome shotgun (WGS) entry which is preliminary data.</text>
</comment>
<gene>
    <name evidence="1" type="ORF">OWV82_018262</name>
</gene>
<dbReference type="EMBL" id="CM051403">
    <property type="protein sequence ID" value="KAJ4708294.1"/>
    <property type="molecule type" value="Genomic_DNA"/>
</dbReference>
<sequence>MSGGTPVGGGYMRQRHSQGGYASSGDDLEDDACSRGQPFSPPIPRARTWVEILENALWIASAMFIIYYGDRHSNFIYLLWHDERIRRLPLYLGMVCVGLNVAFFLYTSLLVWSVRRFDEKWELFSISALPYVTLLGVVSFCLLSFALWPVWSFLTLPLLFTLFMAGMVIFPHSMIGTFRPQSDVFRID</sequence>
<keyword evidence="2" id="KW-1185">Reference proteome</keyword>
<organism evidence="1 2">
    <name type="scientific">Melia azedarach</name>
    <name type="common">Chinaberry tree</name>
    <dbReference type="NCBI Taxonomy" id="155640"/>
    <lineage>
        <taxon>Eukaryota</taxon>
        <taxon>Viridiplantae</taxon>
        <taxon>Streptophyta</taxon>
        <taxon>Embryophyta</taxon>
        <taxon>Tracheophyta</taxon>
        <taxon>Spermatophyta</taxon>
        <taxon>Magnoliopsida</taxon>
        <taxon>eudicotyledons</taxon>
        <taxon>Gunneridae</taxon>
        <taxon>Pentapetalae</taxon>
        <taxon>rosids</taxon>
        <taxon>malvids</taxon>
        <taxon>Sapindales</taxon>
        <taxon>Meliaceae</taxon>
        <taxon>Melia</taxon>
    </lineage>
</organism>
<name>A0ACC1XA93_MELAZ</name>